<keyword evidence="4 13" id="KW-0812">Transmembrane</keyword>
<evidence type="ECO:0000256" key="6">
    <source>
        <dbReference type="ARBA" id="ARBA00022741"/>
    </source>
</evidence>
<dbReference type="OMA" id="FSCFQYM"/>
<feature type="transmembrane region" description="Helical" evidence="13">
    <location>
        <begin position="722"/>
        <end position="743"/>
    </location>
</feature>
<feature type="transmembrane region" description="Helical" evidence="13">
    <location>
        <begin position="686"/>
        <end position="710"/>
    </location>
</feature>
<evidence type="ECO:0000256" key="3">
    <source>
        <dbReference type="ARBA" id="ARBA00022553"/>
    </source>
</evidence>
<gene>
    <name evidence="18" type="ORF">HYPSUDRAFT_33509</name>
</gene>
<dbReference type="SUPFAM" id="SSF81653">
    <property type="entry name" value="Calcium ATPase, transduction domain A"/>
    <property type="match status" value="1"/>
</dbReference>
<dbReference type="InterPro" id="IPR006544">
    <property type="entry name" value="P-type_TPase_V"/>
</dbReference>
<feature type="region of interest" description="Disordered" evidence="14">
    <location>
        <begin position="1"/>
        <end position="21"/>
    </location>
</feature>
<evidence type="ECO:0000256" key="5">
    <source>
        <dbReference type="ARBA" id="ARBA00022723"/>
    </source>
</evidence>
<dbReference type="InterPro" id="IPR023299">
    <property type="entry name" value="ATPase_P-typ_cyto_dom_N"/>
</dbReference>
<feature type="compositionally biased region" description="Basic and acidic residues" evidence="14">
    <location>
        <begin position="88"/>
        <end position="117"/>
    </location>
</feature>
<feature type="transmembrane region" description="Helical" evidence="13">
    <location>
        <begin position="1411"/>
        <end position="1442"/>
    </location>
</feature>
<keyword evidence="9 13" id="KW-1278">Translocase</keyword>
<evidence type="ECO:0000259" key="17">
    <source>
        <dbReference type="Pfam" id="PF12409"/>
    </source>
</evidence>
<dbReference type="PANTHER" id="PTHR45630:SF8">
    <property type="entry name" value="CATION-TRANSPORTING ATPASE"/>
    <property type="match status" value="1"/>
</dbReference>
<dbReference type="EC" id="7.2.2.-" evidence="13"/>
<dbReference type="Pfam" id="PF13246">
    <property type="entry name" value="Cation_ATPase"/>
    <property type="match status" value="1"/>
</dbReference>
<feature type="region of interest" description="Disordered" evidence="14">
    <location>
        <begin position="33"/>
        <end position="228"/>
    </location>
</feature>
<evidence type="ECO:0000256" key="10">
    <source>
        <dbReference type="ARBA" id="ARBA00022989"/>
    </source>
</evidence>
<dbReference type="Gene3D" id="2.70.150.10">
    <property type="entry name" value="Calcium-transporting ATPase, cytoplasmic transduction domain A"/>
    <property type="match status" value="1"/>
</dbReference>
<feature type="domain" description="Cation-transporting P-type ATPase C-terminal" evidence="16">
    <location>
        <begin position="1249"/>
        <end position="1423"/>
    </location>
</feature>
<dbReference type="GO" id="GO:0015662">
    <property type="term" value="F:P-type ion transporter activity"/>
    <property type="evidence" value="ECO:0007669"/>
    <property type="project" value="InterPro"/>
</dbReference>
<comment type="subcellular location">
    <subcellularLocation>
        <location evidence="1 13">Membrane</location>
        <topology evidence="1 13">Multi-pass membrane protein</topology>
    </subcellularLocation>
</comment>
<evidence type="ECO:0000313" key="19">
    <source>
        <dbReference type="Proteomes" id="UP000054270"/>
    </source>
</evidence>
<dbReference type="InterPro" id="IPR023298">
    <property type="entry name" value="ATPase_P-typ_TM_dom_sf"/>
</dbReference>
<dbReference type="InterPro" id="IPR008250">
    <property type="entry name" value="ATPase_P-typ_transduc_dom_A_sf"/>
</dbReference>
<feature type="compositionally biased region" description="Basic and acidic residues" evidence="14">
    <location>
        <begin position="71"/>
        <end position="80"/>
    </location>
</feature>
<dbReference type="PRINTS" id="PR00119">
    <property type="entry name" value="CATATPASE"/>
</dbReference>
<feature type="transmembrane region" description="Helical" evidence="13">
    <location>
        <begin position="1373"/>
        <end position="1391"/>
    </location>
</feature>
<accession>A0A0D2PDS7</accession>
<dbReference type="CDD" id="cd07542">
    <property type="entry name" value="P-type_ATPase_cation"/>
    <property type="match status" value="1"/>
</dbReference>
<feature type="transmembrane region" description="Helical" evidence="13">
    <location>
        <begin position="314"/>
        <end position="334"/>
    </location>
</feature>
<evidence type="ECO:0000313" key="18">
    <source>
        <dbReference type="EMBL" id="KJA29009.1"/>
    </source>
</evidence>
<organism evidence="18 19">
    <name type="scientific">Hypholoma sublateritium (strain FD-334 SS-4)</name>
    <dbReference type="NCBI Taxonomy" id="945553"/>
    <lineage>
        <taxon>Eukaryota</taxon>
        <taxon>Fungi</taxon>
        <taxon>Dikarya</taxon>
        <taxon>Basidiomycota</taxon>
        <taxon>Agaricomycotina</taxon>
        <taxon>Agaricomycetes</taxon>
        <taxon>Agaricomycetidae</taxon>
        <taxon>Agaricales</taxon>
        <taxon>Agaricineae</taxon>
        <taxon>Strophariaceae</taxon>
        <taxon>Hypholoma</taxon>
    </lineage>
</organism>
<dbReference type="STRING" id="945553.A0A0D2PDS7"/>
<dbReference type="PANTHER" id="PTHR45630">
    <property type="entry name" value="CATION-TRANSPORTING ATPASE-RELATED"/>
    <property type="match status" value="1"/>
</dbReference>
<name>A0A0D2PDS7_HYPSF</name>
<evidence type="ECO:0000256" key="14">
    <source>
        <dbReference type="SAM" id="MobiDB-lite"/>
    </source>
</evidence>
<feature type="transmembrane region" description="Helical" evidence="13">
    <location>
        <begin position="1342"/>
        <end position="1361"/>
    </location>
</feature>
<dbReference type="GO" id="GO:0006874">
    <property type="term" value="P:intracellular calcium ion homeostasis"/>
    <property type="evidence" value="ECO:0007669"/>
    <property type="project" value="TreeGrafter"/>
</dbReference>
<dbReference type="Gene3D" id="3.40.1110.10">
    <property type="entry name" value="Calcium-transporting ATPase, cytoplasmic domain N"/>
    <property type="match status" value="1"/>
</dbReference>
<feature type="compositionally biased region" description="Basic and acidic residues" evidence="14">
    <location>
        <begin position="189"/>
        <end position="200"/>
    </location>
</feature>
<dbReference type="InterPro" id="IPR001757">
    <property type="entry name" value="P_typ_ATPase"/>
</dbReference>
<evidence type="ECO:0000256" key="9">
    <source>
        <dbReference type="ARBA" id="ARBA00022967"/>
    </source>
</evidence>
<dbReference type="InterPro" id="IPR006068">
    <property type="entry name" value="ATPase_P-typ_cation-transptr_C"/>
</dbReference>
<dbReference type="FunFam" id="3.40.50.1000:FF:000068">
    <property type="entry name" value="Cation-transporting ATPase"/>
    <property type="match status" value="1"/>
</dbReference>
<dbReference type="Gene3D" id="3.40.50.1000">
    <property type="entry name" value="HAD superfamily/HAD-like"/>
    <property type="match status" value="1"/>
</dbReference>
<dbReference type="InterPro" id="IPR018303">
    <property type="entry name" value="ATPase_P-typ_P_site"/>
</dbReference>
<dbReference type="EMBL" id="KN817520">
    <property type="protein sequence ID" value="KJA29009.1"/>
    <property type="molecule type" value="Genomic_DNA"/>
</dbReference>
<keyword evidence="6 13" id="KW-0547">Nucleotide-binding</keyword>
<dbReference type="GO" id="GO:0046872">
    <property type="term" value="F:metal ion binding"/>
    <property type="evidence" value="ECO:0007669"/>
    <property type="project" value="UniProtKB-UniRule"/>
</dbReference>
<dbReference type="SUPFAM" id="SSF56784">
    <property type="entry name" value="HAD-like"/>
    <property type="match status" value="1"/>
</dbReference>
<proteinExistence type="inferred from homology"/>
<evidence type="ECO:0000256" key="8">
    <source>
        <dbReference type="ARBA" id="ARBA00022842"/>
    </source>
</evidence>
<feature type="transmembrane region" description="Helical" evidence="13">
    <location>
        <begin position="1249"/>
        <end position="1268"/>
    </location>
</feature>
<evidence type="ECO:0000256" key="4">
    <source>
        <dbReference type="ARBA" id="ARBA00022692"/>
    </source>
</evidence>
<dbReference type="InterPro" id="IPR023214">
    <property type="entry name" value="HAD_sf"/>
</dbReference>
<dbReference type="FunFam" id="1.20.1110.10:FF:000032">
    <property type="entry name" value="Cation-transporting ATPase"/>
    <property type="match status" value="1"/>
</dbReference>
<evidence type="ECO:0000256" key="11">
    <source>
        <dbReference type="ARBA" id="ARBA00023136"/>
    </source>
</evidence>
<dbReference type="SUPFAM" id="SSF81660">
    <property type="entry name" value="Metal cation-transporting ATPase, ATP-binding domain N"/>
    <property type="match status" value="1"/>
</dbReference>
<dbReference type="Pfam" id="PF00122">
    <property type="entry name" value="E1-E2_ATPase"/>
    <property type="match status" value="1"/>
</dbReference>
<evidence type="ECO:0000256" key="12">
    <source>
        <dbReference type="ARBA" id="ARBA00049360"/>
    </source>
</evidence>
<dbReference type="Gene3D" id="1.20.1110.10">
    <property type="entry name" value="Calcium-transporting ATPase, transmembrane domain"/>
    <property type="match status" value="2"/>
</dbReference>
<evidence type="ECO:0000259" key="15">
    <source>
        <dbReference type="Pfam" id="PF00122"/>
    </source>
</evidence>
<evidence type="ECO:0000256" key="7">
    <source>
        <dbReference type="ARBA" id="ARBA00022840"/>
    </source>
</evidence>
<dbReference type="Proteomes" id="UP000054270">
    <property type="component" value="Unassembled WGS sequence"/>
</dbReference>
<dbReference type="InterPro" id="IPR047821">
    <property type="entry name" value="P5B-type_ATPase"/>
</dbReference>
<keyword evidence="19" id="KW-1185">Reference proteome</keyword>
<evidence type="ECO:0000256" key="13">
    <source>
        <dbReference type="RuleBase" id="RU362082"/>
    </source>
</evidence>
<dbReference type="SFLD" id="SFLDS00003">
    <property type="entry name" value="Haloacid_Dehalogenase"/>
    <property type="match status" value="1"/>
</dbReference>
<feature type="transmembrane region" description="Helical" evidence="13">
    <location>
        <begin position="481"/>
        <end position="500"/>
    </location>
</feature>
<feature type="compositionally biased region" description="Acidic residues" evidence="14">
    <location>
        <begin position="118"/>
        <end position="132"/>
    </location>
</feature>
<keyword evidence="8 13" id="KW-0460">Magnesium</keyword>
<feature type="domain" description="P5B-type ATPase N-terminal" evidence="17">
    <location>
        <begin position="297"/>
        <end position="425"/>
    </location>
</feature>
<dbReference type="InterPro" id="IPR047819">
    <property type="entry name" value="P5A-ATPase_N"/>
</dbReference>
<dbReference type="Pfam" id="PF12409">
    <property type="entry name" value="P5-ATPase"/>
    <property type="match status" value="1"/>
</dbReference>
<feature type="compositionally biased region" description="Polar residues" evidence="14">
    <location>
        <begin position="1"/>
        <end position="11"/>
    </location>
</feature>
<dbReference type="NCBIfam" id="TIGR01494">
    <property type="entry name" value="ATPase_P-type"/>
    <property type="match status" value="2"/>
</dbReference>
<dbReference type="OrthoDB" id="48943at2759"/>
<dbReference type="SUPFAM" id="SSF81665">
    <property type="entry name" value="Calcium ATPase, transmembrane domain M"/>
    <property type="match status" value="1"/>
</dbReference>
<dbReference type="PROSITE" id="PS00154">
    <property type="entry name" value="ATPASE_E1_E2"/>
    <property type="match status" value="1"/>
</dbReference>
<dbReference type="InterPro" id="IPR059000">
    <property type="entry name" value="ATPase_P-type_domA"/>
</dbReference>
<evidence type="ECO:0000256" key="1">
    <source>
        <dbReference type="ARBA" id="ARBA00004141"/>
    </source>
</evidence>
<dbReference type="InterPro" id="IPR036412">
    <property type="entry name" value="HAD-like_sf"/>
</dbReference>
<dbReference type="SFLD" id="SFLDG00002">
    <property type="entry name" value="C1.7:_P-type_atpase_like"/>
    <property type="match status" value="1"/>
</dbReference>
<dbReference type="InterPro" id="IPR044492">
    <property type="entry name" value="P_typ_ATPase_HD_dom"/>
</dbReference>
<keyword evidence="3" id="KW-0597">Phosphoprotein</keyword>
<keyword evidence="11 13" id="KW-0472">Membrane</keyword>
<protein>
    <recommendedName>
        <fullName evidence="13">Cation-transporting ATPase</fullName>
        <ecNumber evidence="13">7.2.2.-</ecNumber>
    </recommendedName>
</protein>
<reference evidence="19" key="1">
    <citation type="submission" date="2014-04" db="EMBL/GenBank/DDBJ databases">
        <title>Evolutionary Origins and Diversification of the Mycorrhizal Mutualists.</title>
        <authorList>
            <consortium name="DOE Joint Genome Institute"/>
            <consortium name="Mycorrhizal Genomics Consortium"/>
            <person name="Kohler A."/>
            <person name="Kuo A."/>
            <person name="Nagy L.G."/>
            <person name="Floudas D."/>
            <person name="Copeland A."/>
            <person name="Barry K.W."/>
            <person name="Cichocki N."/>
            <person name="Veneault-Fourrey C."/>
            <person name="LaButti K."/>
            <person name="Lindquist E.A."/>
            <person name="Lipzen A."/>
            <person name="Lundell T."/>
            <person name="Morin E."/>
            <person name="Murat C."/>
            <person name="Riley R."/>
            <person name="Ohm R."/>
            <person name="Sun H."/>
            <person name="Tunlid A."/>
            <person name="Henrissat B."/>
            <person name="Grigoriev I.V."/>
            <person name="Hibbett D.S."/>
            <person name="Martin F."/>
        </authorList>
    </citation>
    <scope>NUCLEOTIDE SEQUENCE [LARGE SCALE GENOMIC DNA]</scope>
    <source>
        <strain evidence="19">FD-334 SS-4</strain>
    </source>
</reference>
<keyword evidence="5 13" id="KW-0479">Metal-binding</keyword>
<feature type="transmembrane region" description="Helical" evidence="13">
    <location>
        <begin position="1225"/>
        <end position="1243"/>
    </location>
</feature>
<dbReference type="FunFam" id="3.40.1110.10:FF:000057">
    <property type="entry name" value="Cation-transporting ATPase"/>
    <property type="match status" value="1"/>
</dbReference>
<feature type="domain" description="P-type ATPase A" evidence="15">
    <location>
        <begin position="546"/>
        <end position="669"/>
    </location>
</feature>
<sequence>MAPIPGSSSNAEEPDYDYTEGASALDIDQALNNSRLTRRDSQYSLYNDNGDGSMFSGPGHTVNPSSVSRMSHVELGRRSSDNWMSRRRSMDSRKPYRNRRDSRDSQVSRQSIERPDGYEEAGDFDSQGDEDGISSTSKTKSQRKSPPSPPLRASVFENIAHLFGRSAAEPSHSRRPSISQRSSTSRRSSRSDLASEHALDTEDDDEERWGYSSGEEDSDNESQYPAPVNRDSVSITASMAYDSEPPSPIEGHQSLPLLDIDPVFGREARIEMDTSFTLLSPPPPGLPSRQTIYIADEDSTVRFVGYETVPLHVWLWRLCSLLSFGILSLLGHWFPRLWLRWAAREKAFIQTRNGFLVVESSYKAISVLPIQTIAYPYHISTVFSTVLPIPGTEAETPEPSANHYAIEDDMLKRLLITDYRHTRFAVDPRTGLFHMIREWRDTNWTDTTSAQRPLSEEMKEQRKLIFGRNEIDIEGKSTTSLLVDEVIHPFYVFQIASIVLWSLDDYYYYAFCIGLISAISIVTTLIETKKTVARMREMSRLICTMDVLKDGSWVAQDSSNLVPGDIINLSTSHFSTIPADLFLLSGDAIVNESMLTGESVPVSKAPMKDDDILKWRDDKTENPKSFLYGGTRVVRIRGTYTAQGQGRPALGLVARTGFNTTKGALIRSMLFPKPIGFKFYRDSVRFIGVLAGIAGLGFCFSAVEFVRIGLPWQTILVRALDLITVVVPPALPATLSIGTSFAIGRLRKLGIYCISPSRINVAGKINVCCFDKTGTLTEDGLDILGIRSLDRTEHRFGELLEDVHDLPLGKDKATFLHALATCHSLKMVDKEVIGDPLDVKMFGFTRWTLEEGRVAGTGNIKAKGTVVDQAALVQTVVRPPGSAQFRLEDALKGASKHAHFLELGVIREFDFVSSLRRMSVIVKRLKSTSMEIYVKGAPEVMAEICEKSSFPQDYDDLLSYYTKRGYRVIAVAGKSIEGLSWLKAQRMKREQAESRLKFLGLVIFENRLKPGTAPAIQALRNAHLACRMITGDNPLTAVSVARECNLINQAAHVFSPSFSRGNATTPHSKLSWSSMDDTLWQLDSYSLKPTSPPPHHAVESDEINYQDYSLVITGDVFRWMLNYAPLETVQRMLVKTQIFARMSPDEKNEVVERLQSLGYTVLMCGDGANDCAALKAADVGISLSEAEASVAAPFTTSTPDIGCVLEVIKEGRCALVTSFSCFKYMALYSMIQFTSVTLLYSFASSLGDFQFLYIDLFIIIPIAVTMGRTLPYSHIYAKRPTASLVSKKVLSSIIGQIIITSAVQFWAYFWVRRQIWYTSPPPNIPTKGGDNKLESTNYENTVLFLVSCFQYILVAAVFSIGPPYRKSMWTNGWLMFCMALLLGFNILVLLAPPQVVASFLTLMNLPLGARYVLLLATAINVVVSMGFEAWGTSGVSMVIGGVMSWWDRGRRRVRDGKTYKAVEGGMR</sequence>
<dbReference type="GO" id="GO:0016887">
    <property type="term" value="F:ATP hydrolysis activity"/>
    <property type="evidence" value="ECO:0007669"/>
    <property type="project" value="InterPro"/>
</dbReference>
<feature type="transmembrane region" description="Helical" evidence="13">
    <location>
        <begin position="506"/>
        <end position="526"/>
    </location>
</feature>
<evidence type="ECO:0000256" key="2">
    <source>
        <dbReference type="ARBA" id="ARBA00006000"/>
    </source>
</evidence>
<feature type="compositionally biased region" description="Low complexity" evidence="14">
    <location>
        <begin position="176"/>
        <end position="186"/>
    </location>
</feature>
<dbReference type="GO" id="GO:0016020">
    <property type="term" value="C:membrane"/>
    <property type="evidence" value="ECO:0007669"/>
    <property type="project" value="UniProtKB-SubCell"/>
</dbReference>
<dbReference type="GO" id="GO:0005524">
    <property type="term" value="F:ATP binding"/>
    <property type="evidence" value="ECO:0007669"/>
    <property type="project" value="UniProtKB-UniRule"/>
</dbReference>
<keyword evidence="7 13" id="KW-0067">ATP-binding</keyword>
<dbReference type="PROSITE" id="PS01229">
    <property type="entry name" value="COF_2"/>
    <property type="match status" value="1"/>
</dbReference>
<evidence type="ECO:0000259" key="16">
    <source>
        <dbReference type="Pfam" id="PF00689"/>
    </source>
</evidence>
<dbReference type="NCBIfam" id="TIGR01657">
    <property type="entry name" value="P-ATPase-V"/>
    <property type="match status" value="1"/>
</dbReference>
<dbReference type="GO" id="GO:0019829">
    <property type="term" value="F:ATPase-coupled monoatomic cation transmembrane transporter activity"/>
    <property type="evidence" value="ECO:0007669"/>
    <property type="project" value="UniProtKB-UniRule"/>
</dbReference>
<feature type="transmembrane region" description="Helical" evidence="13">
    <location>
        <begin position="1289"/>
        <end position="1311"/>
    </location>
</feature>
<keyword evidence="10 13" id="KW-1133">Transmembrane helix</keyword>
<comment type="catalytic activity">
    <reaction evidence="12 13">
        <text>ATP + H2O = ADP + phosphate + H(+)</text>
        <dbReference type="Rhea" id="RHEA:13065"/>
        <dbReference type="ChEBI" id="CHEBI:15377"/>
        <dbReference type="ChEBI" id="CHEBI:15378"/>
        <dbReference type="ChEBI" id="CHEBI:30616"/>
        <dbReference type="ChEBI" id="CHEBI:43474"/>
        <dbReference type="ChEBI" id="CHEBI:456216"/>
    </reaction>
</comment>
<dbReference type="Pfam" id="PF00689">
    <property type="entry name" value="Cation_ATPase_C"/>
    <property type="match status" value="1"/>
</dbReference>
<dbReference type="SFLD" id="SFLDF00027">
    <property type="entry name" value="p-type_atpase"/>
    <property type="match status" value="1"/>
</dbReference>
<comment type="similarity">
    <text evidence="2 13">Belongs to the cation transport ATPase (P-type) (TC 3.A.3) family. Type V subfamily.</text>
</comment>